<dbReference type="InterPro" id="IPR050088">
    <property type="entry name" value="IspD/TarI_cytidylyltransf_bact"/>
</dbReference>
<dbReference type="Pfam" id="PF00106">
    <property type="entry name" value="adh_short"/>
    <property type="match status" value="1"/>
</dbReference>
<dbReference type="InterPro" id="IPR012115">
    <property type="entry name" value="CDP-ribitol_syn"/>
</dbReference>
<dbReference type="Gene3D" id="3.40.50.720">
    <property type="entry name" value="NAD(P)-binding Rossmann-like Domain"/>
    <property type="match status" value="1"/>
</dbReference>
<keyword evidence="9" id="KW-1185">Reference proteome</keyword>
<dbReference type="CDD" id="cd02516">
    <property type="entry name" value="CDP-ME_synthetase"/>
    <property type="match status" value="1"/>
</dbReference>
<dbReference type="PANTHER" id="PTHR32125:SF4">
    <property type="entry name" value="2-C-METHYL-D-ERYTHRITOL 4-PHOSPHATE CYTIDYLYLTRANSFERASE, CHLOROPLASTIC"/>
    <property type="match status" value="1"/>
</dbReference>
<dbReference type="PROSITE" id="PS01295">
    <property type="entry name" value="ISPD"/>
    <property type="match status" value="1"/>
</dbReference>
<dbReference type="HOGENOM" id="CLU_049603_0_0_2"/>
<comment type="similarity">
    <text evidence="2">Belongs to the IspD/TarI cytidylyltransferase family. IspD subfamily.</text>
</comment>
<dbReference type="eggNOG" id="arCOG01259">
    <property type="taxonomic scope" value="Archaea"/>
</dbReference>
<dbReference type="GO" id="GO:0050518">
    <property type="term" value="F:2-C-methyl-D-erythritol 4-phosphate cytidylyltransferase activity"/>
    <property type="evidence" value="ECO:0007669"/>
    <property type="project" value="UniProtKB-EC"/>
</dbReference>
<comment type="pathway">
    <text evidence="1">Isoprenoid biosynthesis; isopentenyl diphosphate biosynthesis via DXP pathway; isopentenyl diphosphate from 1-deoxy-D-xylulose 5-phosphate: step 2/6.</text>
</comment>
<dbReference type="UniPathway" id="UPA00056">
    <property type="reaction ID" value="UER00093"/>
</dbReference>
<evidence type="ECO:0000256" key="6">
    <source>
        <dbReference type="ARBA" id="ARBA00023229"/>
    </source>
</evidence>
<evidence type="ECO:0000256" key="3">
    <source>
        <dbReference type="ARBA" id="ARBA00012526"/>
    </source>
</evidence>
<dbReference type="InterPro" id="IPR034683">
    <property type="entry name" value="IspD/TarI"/>
</dbReference>
<dbReference type="Gene3D" id="3.90.550.10">
    <property type="entry name" value="Spore Coat Polysaccharide Biosynthesis Protein SpsA, Chain A"/>
    <property type="match status" value="1"/>
</dbReference>
<reference evidence="8 9" key="1">
    <citation type="journal article" date="2009" name="Appl. Environ. Microbiol.">
        <title>Metabolic versatility and indigenous origin of the archaeon Thermococcus sibiricus, isolated from a siberian oil reservoir, as revealed by genome analysis.</title>
        <authorList>
            <person name="Mardanov A.V."/>
            <person name="Ravin N.V."/>
            <person name="Svetlitchnyi V.A."/>
            <person name="Beletsky A.V."/>
            <person name="Miroshnichenko M.L."/>
            <person name="Bonch-Osmolovskaya E.A."/>
            <person name="Skryabin K.G."/>
        </authorList>
    </citation>
    <scope>NUCLEOTIDE SEQUENCE [LARGE SCALE GENOMIC DNA]</scope>
    <source>
        <strain evidence="9">DSM 12597 / MM 739</strain>
    </source>
</reference>
<dbReference type="InterPro" id="IPR018294">
    <property type="entry name" value="ISPD_synthase_CS"/>
</dbReference>
<dbReference type="PIRSF" id="PIRSF036586">
    <property type="entry name" value="CDP-ribitol_syn"/>
    <property type="match status" value="1"/>
</dbReference>
<organism evidence="8 9">
    <name type="scientific">Thermococcus sibiricus (strain DSM 12597 / MM 739)</name>
    <dbReference type="NCBI Taxonomy" id="604354"/>
    <lineage>
        <taxon>Archaea</taxon>
        <taxon>Methanobacteriati</taxon>
        <taxon>Methanobacteriota</taxon>
        <taxon>Thermococci</taxon>
        <taxon>Thermococcales</taxon>
        <taxon>Thermococcaceae</taxon>
        <taxon>Thermococcus</taxon>
    </lineage>
</organism>
<dbReference type="FunFam" id="3.90.550.10:FF:000003">
    <property type="entry name" value="2-C-methyl-D-erythritol 4-phosphate cytidylyltransferase"/>
    <property type="match status" value="1"/>
</dbReference>
<accession>C6A085</accession>
<dbReference type="HAMAP" id="MF_00108">
    <property type="entry name" value="IspD"/>
    <property type="match status" value="1"/>
</dbReference>
<dbReference type="PROSITE" id="PS00061">
    <property type="entry name" value="ADH_SHORT"/>
    <property type="match status" value="1"/>
</dbReference>
<gene>
    <name evidence="8" type="ordered locus">TSIB_2019</name>
</gene>
<dbReference type="eggNOG" id="arCOG07155">
    <property type="taxonomic scope" value="Archaea"/>
</dbReference>
<evidence type="ECO:0000256" key="5">
    <source>
        <dbReference type="ARBA" id="ARBA00022695"/>
    </source>
</evidence>
<protein>
    <recommendedName>
        <fullName evidence="3">2-C-methyl-D-erythritol 4-phosphate cytidylyltransferase</fullName>
        <ecNumber evidence="3">2.7.7.60</ecNumber>
    </recommendedName>
</protein>
<dbReference type="PRINTS" id="PR00080">
    <property type="entry name" value="SDRFAMILY"/>
</dbReference>
<dbReference type="EC" id="2.7.7.60" evidence="3"/>
<keyword evidence="4" id="KW-0808">Transferase</keyword>
<dbReference type="AlphaFoldDB" id="C6A085"/>
<evidence type="ECO:0000256" key="2">
    <source>
        <dbReference type="ARBA" id="ARBA00009789"/>
    </source>
</evidence>
<dbReference type="PRINTS" id="PR00081">
    <property type="entry name" value="GDHRDH"/>
</dbReference>
<name>C6A085_THESM</name>
<evidence type="ECO:0000256" key="4">
    <source>
        <dbReference type="ARBA" id="ARBA00022679"/>
    </source>
</evidence>
<dbReference type="InterPro" id="IPR001228">
    <property type="entry name" value="IspD"/>
</dbReference>
<evidence type="ECO:0000313" key="9">
    <source>
        <dbReference type="Proteomes" id="UP000009079"/>
    </source>
</evidence>
<keyword evidence="6" id="KW-0414">Isoprene biosynthesis</keyword>
<dbReference type="InterPro" id="IPR002347">
    <property type="entry name" value="SDR_fam"/>
</dbReference>
<dbReference type="CDD" id="cd05233">
    <property type="entry name" value="SDR_c"/>
    <property type="match status" value="1"/>
</dbReference>
<evidence type="ECO:0000256" key="7">
    <source>
        <dbReference type="RuleBase" id="RU000363"/>
    </source>
</evidence>
<dbReference type="InterPro" id="IPR036291">
    <property type="entry name" value="NAD(P)-bd_dom_sf"/>
</dbReference>
<dbReference type="SUPFAM" id="SSF53448">
    <property type="entry name" value="Nucleotide-diphospho-sugar transferases"/>
    <property type="match status" value="1"/>
</dbReference>
<dbReference type="OrthoDB" id="9782at2157"/>
<sequence>MMDKTVAIILAGGVGSRLGWETPKQFVKIAGKKVIEHTLDVFETHPLVDEVYVVINPYYYDYFLETILPKYKKITKVLKGGSTRQESSKIGVYAIDDNSVEKVLIHDAVRPLITKDIITNVIKALDVHCAVDVVIPAIDTIVVSDGRTILRIPNRKFLYQGQTPQGFRREVILKAHKLAEDEGFNQATDDCSLVLRYNLCDVHVVSGSVTNVKFTYNVDYYVLDRLFQLRGEYLINENTTKVEIESKLSNLKDKVIVVFGGTSGIGEKIVEIAKHYGARTYAFSRKTGVDVSNPDSIDEALKSVYEKEGTIDYIVNTAGTLKMGSLESREITDIVEEVNINFLGSVFVTKLGLKYIRNGGSIILFGSSSYTRGRMNYSIYSATKAGLVNFVQAVSDEVSDREIKISIIVPERTKTPMRLKNFGKEPDETLLMPETVAYVTLLALVSGVTGLPIHVRKDVEEKILRKIGFITT</sequence>
<comment type="similarity">
    <text evidence="7">Belongs to the short-chain dehydrogenases/reductases (SDR) family.</text>
</comment>
<evidence type="ECO:0000313" key="8">
    <source>
        <dbReference type="EMBL" id="ACS91066.1"/>
    </source>
</evidence>
<dbReference type="Proteomes" id="UP000009079">
    <property type="component" value="Chromosome"/>
</dbReference>
<dbReference type="InterPro" id="IPR020904">
    <property type="entry name" value="Sc_DH/Rdtase_CS"/>
</dbReference>
<dbReference type="STRING" id="604354.TSIB_2019"/>
<evidence type="ECO:0000256" key="1">
    <source>
        <dbReference type="ARBA" id="ARBA00004787"/>
    </source>
</evidence>
<dbReference type="InterPro" id="IPR029044">
    <property type="entry name" value="Nucleotide-diphossugar_trans"/>
</dbReference>
<dbReference type="PANTHER" id="PTHR32125">
    <property type="entry name" value="2-C-METHYL-D-ERYTHRITOL 4-PHOSPHATE CYTIDYLYLTRANSFERASE, CHLOROPLASTIC"/>
    <property type="match status" value="1"/>
</dbReference>
<dbReference type="SUPFAM" id="SSF51735">
    <property type="entry name" value="NAD(P)-binding Rossmann-fold domains"/>
    <property type="match status" value="1"/>
</dbReference>
<dbReference type="GO" id="GO:0019288">
    <property type="term" value="P:isopentenyl diphosphate biosynthetic process, methylerythritol 4-phosphate pathway"/>
    <property type="evidence" value="ECO:0007669"/>
    <property type="project" value="UniProtKB-UniPathway"/>
</dbReference>
<dbReference type="KEGG" id="tsi:TSIB_2019"/>
<dbReference type="Pfam" id="PF01128">
    <property type="entry name" value="IspD"/>
    <property type="match status" value="1"/>
</dbReference>
<keyword evidence="5" id="KW-0548">Nucleotidyltransferase</keyword>
<dbReference type="EMBL" id="CP001463">
    <property type="protein sequence ID" value="ACS91066.1"/>
    <property type="molecule type" value="Genomic_DNA"/>
</dbReference>
<proteinExistence type="inferred from homology"/>